<comment type="caution">
    <text evidence="3">The sequence shown here is derived from an EMBL/GenBank/DDBJ whole genome shotgun (WGS) entry which is preliminary data.</text>
</comment>
<protein>
    <submittedName>
        <fullName evidence="3">Uncharacterized protein</fullName>
    </submittedName>
</protein>
<evidence type="ECO:0000256" key="1">
    <source>
        <dbReference type="SAM" id="MobiDB-lite"/>
    </source>
</evidence>
<accession>A0ABR1EXL0</accession>
<reference evidence="3 4" key="1">
    <citation type="submission" date="2023-08" db="EMBL/GenBank/DDBJ databases">
        <title>A Necator americanus chromosomal reference genome.</title>
        <authorList>
            <person name="Ilik V."/>
            <person name="Petrzelkova K.J."/>
            <person name="Pardy F."/>
            <person name="Fuh T."/>
            <person name="Niatou-Singa F.S."/>
            <person name="Gouil Q."/>
            <person name="Baker L."/>
            <person name="Ritchie M.E."/>
            <person name="Jex A.R."/>
            <person name="Gazzola D."/>
            <person name="Li H."/>
            <person name="Toshio Fujiwara R."/>
            <person name="Zhan B."/>
            <person name="Aroian R.V."/>
            <person name="Pafco B."/>
            <person name="Schwarz E.M."/>
        </authorList>
    </citation>
    <scope>NUCLEOTIDE SEQUENCE [LARGE SCALE GENOMIC DNA]</scope>
    <source>
        <strain evidence="3 4">Aroian</strain>
        <tissue evidence="3">Whole animal</tissue>
    </source>
</reference>
<dbReference type="EMBL" id="JAVFWL010000006">
    <property type="protein sequence ID" value="KAK6766561.1"/>
    <property type="molecule type" value="Genomic_DNA"/>
</dbReference>
<proteinExistence type="predicted"/>
<dbReference type="Proteomes" id="UP001303046">
    <property type="component" value="Unassembled WGS sequence"/>
</dbReference>
<gene>
    <name evidence="3" type="primary">Necator_chrX.g26234</name>
    <name evidence="3" type="ORF">RB195_026068</name>
</gene>
<feature type="compositionally biased region" description="Low complexity" evidence="1">
    <location>
        <begin position="159"/>
        <end position="173"/>
    </location>
</feature>
<organism evidence="3 4">
    <name type="scientific">Necator americanus</name>
    <name type="common">Human hookworm</name>
    <dbReference type="NCBI Taxonomy" id="51031"/>
    <lineage>
        <taxon>Eukaryota</taxon>
        <taxon>Metazoa</taxon>
        <taxon>Ecdysozoa</taxon>
        <taxon>Nematoda</taxon>
        <taxon>Chromadorea</taxon>
        <taxon>Rhabditida</taxon>
        <taxon>Rhabditina</taxon>
        <taxon>Rhabditomorpha</taxon>
        <taxon>Strongyloidea</taxon>
        <taxon>Ancylostomatidae</taxon>
        <taxon>Bunostominae</taxon>
        <taxon>Necator</taxon>
    </lineage>
</organism>
<feature type="signal peptide" evidence="2">
    <location>
        <begin position="1"/>
        <end position="18"/>
    </location>
</feature>
<evidence type="ECO:0000313" key="3">
    <source>
        <dbReference type="EMBL" id="KAK6766561.1"/>
    </source>
</evidence>
<evidence type="ECO:0000256" key="2">
    <source>
        <dbReference type="SAM" id="SignalP"/>
    </source>
</evidence>
<keyword evidence="2" id="KW-0732">Signal</keyword>
<feature type="region of interest" description="Disordered" evidence="1">
    <location>
        <begin position="121"/>
        <end position="203"/>
    </location>
</feature>
<name>A0ABR1EXL0_NECAM</name>
<keyword evidence="4" id="KW-1185">Reference proteome</keyword>
<sequence length="238" mass="24303">MLPTVQILSILSFPIVISIIPIERHPRKRQNYHDPEYHHIVRRGYGYGGSYGYGNNAQQGYGAAQYGSYGNSYGGMNRGSYGRSYGGYGGGGGGGGGGGFGGQIGSSGFQTKSEVTITKTTTWNSGQQGGLGPSGAIGRPPGFPGSSEVNPGVAGGSLGPVSSGGPIGSIPPAADNGDTGIRDGPYSTVGQKAPLPPSGIPDLPGSGELVKRFCGQFLKTDIIFEVSVDDITVVNRLS</sequence>
<evidence type="ECO:0000313" key="4">
    <source>
        <dbReference type="Proteomes" id="UP001303046"/>
    </source>
</evidence>
<feature type="chain" id="PRO_5046772823" evidence="2">
    <location>
        <begin position="19"/>
        <end position="238"/>
    </location>
</feature>